<dbReference type="SUPFAM" id="SSF53474">
    <property type="entry name" value="alpha/beta-Hydrolases"/>
    <property type="match status" value="1"/>
</dbReference>
<evidence type="ECO:0008006" key="3">
    <source>
        <dbReference type="Google" id="ProtNLM"/>
    </source>
</evidence>
<name>A0A917SCW5_9ACTN</name>
<dbReference type="Gene3D" id="2.60.40.10">
    <property type="entry name" value="Immunoglobulins"/>
    <property type="match status" value="1"/>
</dbReference>
<dbReference type="Proteomes" id="UP000613840">
    <property type="component" value="Unassembled WGS sequence"/>
</dbReference>
<dbReference type="PANTHER" id="PTHR48098">
    <property type="entry name" value="ENTEROCHELIN ESTERASE-RELATED"/>
    <property type="match status" value="1"/>
</dbReference>
<comment type="caution">
    <text evidence="1">The sequence shown here is derived from an EMBL/GenBank/DDBJ whole genome shotgun (WGS) entry which is preliminary data.</text>
</comment>
<proteinExistence type="predicted"/>
<evidence type="ECO:0000313" key="2">
    <source>
        <dbReference type="Proteomes" id="UP000613840"/>
    </source>
</evidence>
<keyword evidence="2" id="KW-1185">Reference proteome</keyword>
<dbReference type="EMBL" id="BMMZ01000009">
    <property type="protein sequence ID" value="GGL73111.1"/>
    <property type="molecule type" value="Genomic_DNA"/>
</dbReference>
<dbReference type="InterPro" id="IPR029058">
    <property type="entry name" value="AB_hydrolase_fold"/>
</dbReference>
<sequence>MTLASTMPGAEFPRLGSEGLEFRIHAPGAHQVKLQLPGDSLGSGSVPFSPEPDGFWHAVISDPAVGFHYYQVEIDALTTNDPGSRTYSGYGRSVSGVEVPDPLEPFELRDVPHGELRSLWFRSTVTRSWRELWVWTPPGYDDDIDRHYPVLYLQHGSGEDETSWSRQGRAGIIMDNLLADGAARPTLVVMGSGYAAAPPSTPLSAVDSAMIIDGLQQLLADDVIATVDRQYRTITDRTHRALAGLSMGGRQALAIGLRRPDLFGWLGGLSPAIWQRGTTDAVWSVEPTWIEDAVRAAGGVRPQQVFLSAGTLEERFVTAVDELAGSLAAAGIDHKSYLSPGTAHEWTTWRRSLTELAPRLFR</sequence>
<protein>
    <recommendedName>
        <fullName evidence="3">Enterochelin esterase</fullName>
    </recommendedName>
</protein>
<dbReference type="InterPro" id="IPR014756">
    <property type="entry name" value="Ig_E-set"/>
</dbReference>
<accession>A0A917SCW5</accession>
<evidence type="ECO:0000313" key="1">
    <source>
        <dbReference type="EMBL" id="GGL73111.1"/>
    </source>
</evidence>
<dbReference type="InterPro" id="IPR013783">
    <property type="entry name" value="Ig-like_fold"/>
</dbReference>
<organism evidence="1 2">
    <name type="scientific">Microlunatus endophyticus</name>
    <dbReference type="NCBI Taxonomy" id="1716077"/>
    <lineage>
        <taxon>Bacteria</taxon>
        <taxon>Bacillati</taxon>
        <taxon>Actinomycetota</taxon>
        <taxon>Actinomycetes</taxon>
        <taxon>Propionibacteriales</taxon>
        <taxon>Propionibacteriaceae</taxon>
        <taxon>Microlunatus</taxon>
    </lineage>
</organism>
<dbReference type="InterPro" id="IPR000801">
    <property type="entry name" value="Esterase-like"/>
</dbReference>
<dbReference type="Pfam" id="PF00756">
    <property type="entry name" value="Esterase"/>
    <property type="match status" value="1"/>
</dbReference>
<dbReference type="AlphaFoldDB" id="A0A917SCW5"/>
<reference evidence="1" key="2">
    <citation type="submission" date="2020-09" db="EMBL/GenBank/DDBJ databases">
        <authorList>
            <person name="Sun Q."/>
            <person name="Zhou Y."/>
        </authorList>
    </citation>
    <scope>NUCLEOTIDE SEQUENCE</scope>
    <source>
        <strain evidence="1">CGMCC 4.7306</strain>
    </source>
</reference>
<dbReference type="SUPFAM" id="SSF81296">
    <property type="entry name" value="E set domains"/>
    <property type="match status" value="1"/>
</dbReference>
<dbReference type="InterPro" id="IPR050583">
    <property type="entry name" value="Mycobacterial_A85_antigen"/>
</dbReference>
<gene>
    <name evidence="1" type="ORF">GCM10011575_34280</name>
</gene>
<dbReference type="PANTHER" id="PTHR48098:SF6">
    <property type="entry name" value="FERRI-BACILLIBACTIN ESTERASE BESA"/>
    <property type="match status" value="1"/>
</dbReference>
<reference evidence="1" key="1">
    <citation type="journal article" date="2014" name="Int. J. Syst. Evol. Microbiol.">
        <title>Complete genome sequence of Corynebacterium casei LMG S-19264T (=DSM 44701T), isolated from a smear-ripened cheese.</title>
        <authorList>
            <consortium name="US DOE Joint Genome Institute (JGI-PGF)"/>
            <person name="Walter F."/>
            <person name="Albersmeier A."/>
            <person name="Kalinowski J."/>
            <person name="Ruckert C."/>
        </authorList>
    </citation>
    <scope>NUCLEOTIDE SEQUENCE</scope>
    <source>
        <strain evidence="1">CGMCC 4.7306</strain>
    </source>
</reference>
<dbReference type="GO" id="GO:0005975">
    <property type="term" value="P:carbohydrate metabolic process"/>
    <property type="evidence" value="ECO:0007669"/>
    <property type="project" value="UniProtKB-ARBA"/>
</dbReference>
<dbReference type="Gene3D" id="3.40.50.1820">
    <property type="entry name" value="alpha/beta hydrolase"/>
    <property type="match status" value="1"/>
</dbReference>